<evidence type="ECO:0000259" key="4">
    <source>
        <dbReference type="PROSITE" id="PS50995"/>
    </source>
</evidence>
<dbReference type="InterPro" id="IPR036390">
    <property type="entry name" value="WH_DNA-bd_sf"/>
</dbReference>
<dbReference type="GO" id="GO:0003700">
    <property type="term" value="F:DNA-binding transcription factor activity"/>
    <property type="evidence" value="ECO:0007669"/>
    <property type="project" value="InterPro"/>
</dbReference>
<gene>
    <name evidence="5" type="ORF">HMPREF0539_2314</name>
</gene>
<name>C2JZH9_LACRM</name>
<evidence type="ECO:0000256" key="3">
    <source>
        <dbReference type="ARBA" id="ARBA00023163"/>
    </source>
</evidence>
<dbReference type="GO" id="GO:0006950">
    <property type="term" value="P:response to stress"/>
    <property type="evidence" value="ECO:0007669"/>
    <property type="project" value="TreeGrafter"/>
</dbReference>
<dbReference type="HOGENOM" id="CLU_083287_14_2_9"/>
<dbReference type="PROSITE" id="PS50995">
    <property type="entry name" value="HTH_MARR_2"/>
    <property type="match status" value="1"/>
</dbReference>
<dbReference type="Pfam" id="PF01047">
    <property type="entry name" value="MarR"/>
    <property type="match status" value="1"/>
</dbReference>
<proteinExistence type="predicted"/>
<dbReference type="Proteomes" id="UP000004525">
    <property type="component" value="Unassembled WGS sequence"/>
</dbReference>
<keyword evidence="6" id="KW-1185">Reference proteome</keyword>
<dbReference type="InterPro" id="IPR011991">
    <property type="entry name" value="ArsR-like_HTH"/>
</dbReference>
<keyword evidence="2" id="KW-0238">DNA-binding</keyword>
<evidence type="ECO:0000313" key="5">
    <source>
        <dbReference type="EMBL" id="EEN79527.1"/>
    </source>
</evidence>
<dbReference type="SMART" id="SM00347">
    <property type="entry name" value="HTH_MARR"/>
    <property type="match status" value="1"/>
</dbReference>
<evidence type="ECO:0000256" key="1">
    <source>
        <dbReference type="ARBA" id="ARBA00023015"/>
    </source>
</evidence>
<dbReference type="PROSITE" id="PS01117">
    <property type="entry name" value="HTH_MARR_1"/>
    <property type="match status" value="1"/>
</dbReference>
<organism evidence="5 6">
    <name type="scientific">Lacticaseibacillus rhamnosus (strain LMS2-1)</name>
    <dbReference type="NCBI Taxonomy" id="525361"/>
    <lineage>
        <taxon>Bacteria</taxon>
        <taxon>Bacillati</taxon>
        <taxon>Bacillota</taxon>
        <taxon>Bacilli</taxon>
        <taxon>Lactobacillales</taxon>
        <taxon>Lactobacillaceae</taxon>
        <taxon>Lacticaseibacillus</taxon>
    </lineage>
</organism>
<keyword evidence="1" id="KW-0805">Transcription regulation</keyword>
<dbReference type="EMBL" id="ACIZ01000098">
    <property type="protein sequence ID" value="EEN79527.1"/>
    <property type="molecule type" value="Genomic_DNA"/>
</dbReference>
<protein>
    <submittedName>
        <fullName evidence="5">Transcriptional regulator, MarR family</fullName>
    </submittedName>
</protein>
<evidence type="ECO:0000256" key="2">
    <source>
        <dbReference type="ARBA" id="ARBA00023125"/>
    </source>
</evidence>
<dbReference type="PRINTS" id="PR00598">
    <property type="entry name" value="HTHMARR"/>
</dbReference>
<dbReference type="InterPro" id="IPR000835">
    <property type="entry name" value="HTH_MarR-typ"/>
</dbReference>
<accession>C2JZH9</accession>
<dbReference type="Gene3D" id="1.10.10.10">
    <property type="entry name" value="Winged helix-like DNA-binding domain superfamily/Winged helix DNA-binding domain"/>
    <property type="match status" value="1"/>
</dbReference>
<sequence length="213" mass="24232">MNVNKTNFQKSRIQKEQKSMTQTSEALLKVFGQLLQKRPFMGAIASSLRFGDQQRQPNQLRLLRLLDQRGELTNSDLVEALDIRPSSVSALVQKLEELGLINRHESETDKRVQLIALTDDGRKFIETTGKLKTDLPDQIFSGLTDDEQAELLKLIEKLTADLANRDDLSWPEGKQFDDMRAWAERFHHGHHGPRRGYPGSFGAGGPHGFDRHF</sequence>
<comment type="caution">
    <text evidence="5">The sequence shown here is derived from an EMBL/GenBank/DDBJ whole genome shotgun (WGS) entry which is preliminary data.</text>
</comment>
<dbReference type="CDD" id="cd00090">
    <property type="entry name" value="HTH_ARSR"/>
    <property type="match status" value="1"/>
</dbReference>
<dbReference type="AlphaFoldDB" id="C2JZH9"/>
<evidence type="ECO:0000313" key="6">
    <source>
        <dbReference type="Proteomes" id="UP000004525"/>
    </source>
</evidence>
<feature type="domain" description="HTH marR-type" evidence="4">
    <location>
        <begin position="24"/>
        <end position="160"/>
    </location>
</feature>
<dbReference type="PANTHER" id="PTHR33164:SF43">
    <property type="entry name" value="HTH-TYPE TRANSCRIPTIONAL REPRESSOR YETL"/>
    <property type="match status" value="1"/>
</dbReference>
<dbReference type="InterPro" id="IPR023187">
    <property type="entry name" value="Tscrpt_reg_MarR-type_CS"/>
</dbReference>
<dbReference type="PANTHER" id="PTHR33164">
    <property type="entry name" value="TRANSCRIPTIONAL REGULATOR, MARR FAMILY"/>
    <property type="match status" value="1"/>
</dbReference>
<dbReference type="SUPFAM" id="SSF46785">
    <property type="entry name" value="Winged helix' DNA-binding domain"/>
    <property type="match status" value="1"/>
</dbReference>
<keyword evidence="3" id="KW-0804">Transcription</keyword>
<reference evidence="5" key="1">
    <citation type="submission" date="2009-01" db="EMBL/GenBank/DDBJ databases">
        <authorList>
            <person name="Qin X."/>
            <person name="Bachman B."/>
            <person name="Battles P."/>
            <person name="Bell A."/>
            <person name="Bess C."/>
            <person name="Bickham C."/>
            <person name="Chaboub L."/>
            <person name="Chen D."/>
            <person name="Coyle M."/>
            <person name="Deiros D.R."/>
            <person name="Dinh H."/>
            <person name="Forbes L."/>
            <person name="Fowler G."/>
            <person name="Francisco L."/>
            <person name="Fu Q."/>
            <person name="Gubbala S."/>
            <person name="Hale W."/>
            <person name="Han Y."/>
            <person name="Hemphill L."/>
            <person name="Highlander S.K."/>
            <person name="Hirani K."/>
            <person name="Hogues M."/>
            <person name="Jackson L."/>
            <person name="Jakkamsetti A."/>
            <person name="Javaid M."/>
            <person name="Jiang H."/>
            <person name="Korchina V."/>
            <person name="Kovar C."/>
            <person name="Lara F."/>
            <person name="Lee S."/>
            <person name="Mata R."/>
            <person name="Mathew T."/>
            <person name="Moen C."/>
            <person name="Morales K."/>
            <person name="Munidasa M."/>
            <person name="Nazareth L."/>
            <person name="Ngo R."/>
            <person name="Nguyen L."/>
            <person name="Okwuonu G."/>
            <person name="Ongeri F."/>
            <person name="Patil S."/>
            <person name="Petrosino J."/>
            <person name="Pham C."/>
            <person name="Pham P."/>
            <person name="Pu L.-L."/>
            <person name="Puazo M."/>
            <person name="Raj R."/>
            <person name="Reid J."/>
            <person name="Rouhana J."/>
            <person name="Saada N."/>
            <person name="Shang Y."/>
            <person name="Simmons D."/>
            <person name="Thornton R."/>
            <person name="Warren J."/>
            <person name="Weissenberger G."/>
            <person name="Zhang J."/>
            <person name="Zhang L."/>
            <person name="Zhou C."/>
            <person name="Zhu D."/>
            <person name="Muzny D."/>
            <person name="Worley K."/>
            <person name="Gibbs R."/>
        </authorList>
    </citation>
    <scope>NUCLEOTIDE SEQUENCE [LARGE SCALE GENOMIC DNA]</scope>
    <source>
        <strain evidence="5">LMS2-1</strain>
    </source>
</reference>
<dbReference type="InterPro" id="IPR039422">
    <property type="entry name" value="MarR/SlyA-like"/>
</dbReference>
<dbReference type="InterPro" id="IPR036388">
    <property type="entry name" value="WH-like_DNA-bd_sf"/>
</dbReference>
<dbReference type="GO" id="GO:0003677">
    <property type="term" value="F:DNA binding"/>
    <property type="evidence" value="ECO:0007669"/>
    <property type="project" value="UniProtKB-KW"/>
</dbReference>